<evidence type="ECO:0000313" key="3">
    <source>
        <dbReference type="EMBL" id="KAG8238772.1"/>
    </source>
</evidence>
<accession>A0A8K0KPB1</accession>
<keyword evidence="4" id="KW-1185">Reference proteome</keyword>
<feature type="non-terminal residue" evidence="3">
    <location>
        <position position="274"/>
    </location>
</feature>
<dbReference type="OrthoDB" id="8197232at2759"/>
<organism evidence="3 4">
    <name type="scientific">Ladona fulva</name>
    <name type="common">Scarce chaser dragonfly</name>
    <name type="synonym">Libellula fulva</name>
    <dbReference type="NCBI Taxonomy" id="123851"/>
    <lineage>
        <taxon>Eukaryota</taxon>
        <taxon>Metazoa</taxon>
        <taxon>Ecdysozoa</taxon>
        <taxon>Arthropoda</taxon>
        <taxon>Hexapoda</taxon>
        <taxon>Insecta</taxon>
        <taxon>Pterygota</taxon>
        <taxon>Palaeoptera</taxon>
        <taxon>Odonata</taxon>
        <taxon>Epiprocta</taxon>
        <taxon>Anisoptera</taxon>
        <taxon>Libelluloidea</taxon>
        <taxon>Libellulidae</taxon>
        <taxon>Ladona</taxon>
    </lineage>
</organism>
<dbReference type="AlphaFoldDB" id="A0A8K0KPB1"/>
<reference evidence="3" key="1">
    <citation type="submission" date="2013-04" db="EMBL/GenBank/DDBJ databases">
        <authorList>
            <person name="Qu J."/>
            <person name="Murali S.C."/>
            <person name="Bandaranaike D."/>
            <person name="Bellair M."/>
            <person name="Blankenburg K."/>
            <person name="Chao H."/>
            <person name="Dinh H."/>
            <person name="Doddapaneni H."/>
            <person name="Downs B."/>
            <person name="Dugan-Rocha S."/>
            <person name="Elkadiri S."/>
            <person name="Gnanaolivu R.D."/>
            <person name="Hernandez B."/>
            <person name="Javaid M."/>
            <person name="Jayaseelan J.C."/>
            <person name="Lee S."/>
            <person name="Li M."/>
            <person name="Ming W."/>
            <person name="Munidasa M."/>
            <person name="Muniz J."/>
            <person name="Nguyen L."/>
            <person name="Ongeri F."/>
            <person name="Osuji N."/>
            <person name="Pu L.-L."/>
            <person name="Puazo M."/>
            <person name="Qu C."/>
            <person name="Quiroz J."/>
            <person name="Raj R."/>
            <person name="Weissenberger G."/>
            <person name="Xin Y."/>
            <person name="Zou X."/>
            <person name="Han Y."/>
            <person name="Richards S."/>
            <person name="Worley K."/>
            <person name="Muzny D."/>
            <person name="Gibbs R."/>
        </authorList>
    </citation>
    <scope>NUCLEOTIDE SEQUENCE</scope>
    <source>
        <strain evidence="3">Sampled in the wild</strain>
    </source>
</reference>
<evidence type="ECO:0000259" key="2">
    <source>
        <dbReference type="PROSITE" id="PS50878"/>
    </source>
</evidence>
<dbReference type="Pfam" id="PF00078">
    <property type="entry name" value="RVT_1"/>
    <property type="match status" value="1"/>
</dbReference>
<name>A0A8K0KPB1_LADFU</name>
<gene>
    <name evidence="3" type="ORF">J437_LFUL016611</name>
</gene>
<dbReference type="InterPro" id="IPR000477">
    <property type="entry name" value="RT_dom"/>
</dbReference>
<reference evidence="3" key="2">
    <citation type="submission" date="2017-10" db="EMBL/GenBank/DDBJ databases">
        <title>Ladona fulva Genome sequencing and assembly.</title>
        <authorList>
            <person name="Murali S."/>
            <person name="Richards S."/>
            <person name="Bandaranaike D."/>
            <person name="Bellair M."/>
            <person name="Blankenburg K."/>
            <person name="Chao H."/>
            <person name="Dinh H."/>
            <person name="Doddapaneni H."/>
            <person name="Dugan-Rocha S."/>
            <person name="Elkadiri S."/>
            <person name="Gnanaolivu R."/>
            <person name="Hernandez B."/>
            <person name="Skinner E."/>
            <person name="Javaid M."/>
            <person name="Lee S."/>
            <person name="Li M."/>
            <person name="Ming W."/>
            <person name="Munidasa M."/>
            <person name="Muniz J."/>
            <person name="Nguyen L."/>
            <person name="Hughes D."/>
            <person name="Osuji N."/>
            <person name="Pu L.-L."/>
            <person name="Puazo M."/>
            <person name="Qu C."/>
            <person name="Quiroz J."/>
            <person name="Raj R."/>
            <person name="Weissenberger G."/>
            <person name="Xin Y."/>
            <person name="Zou X."/>
            <person name="Han Y."/>
            <person name="Worley K."/>
            <person name="Muzny D."/>
            <person name="Gibbs R."/>
        </authorList>
    </citation>
    <scope>NUCLEOTIDE SEQUENCE</scope>
    <source>
        <strain evidence="3">Sampled in the wild</strain>
    </source>
</reference>
<evidence type="ECO:0000313" key="4">
    <source>
        <dbReference type="Proteomes" id="UP000792457"/>
    </source>
</evidence>
<proteinExistence type="predicted"/>
<evidence type="ECO:0000256" key="1">
    <source>
        <dbReference type="SAM" id="MobiDB-lite"/>
    </source>
</evidence>
<comment type="caution">
    <text evidence="3">The sequence shown here is derived from an EMBL/GenBank/DDBJ whole genome shotgun (WGS) entry which is preliminary data.</text>
</comment>
<sequence length="274" mass="31224">MKIQINYHFEKYGLFSKVQYGFHTNKSTEIATEGNIISKILDSFEHNEITSLTQCDLSKAFDCVSHDILKQKLWFSRTGAKNCGILLNKSKAICQYPYRFNINEILDVKNGSLLGPLIFLILINDLPNNKTADTVLYANDTTFIQSCNSARKVLELSGTVQNQAEIDLFSKSFTFKFRKTKHLLPSLKDRYKDSASVKLLETKLSFEGFTLKTIFGNEDNLEVNYKIHSWYFKSTLSTIFDQSFSELKQRLPQALNPFSGGSPPPRHMKASIST</sequence>
<dbReference type="PROSITE" id="PS50878">
    <property type="entry name" value="RT_POL"/>
    <property type="match status" value="1"/>
</dbReference>
<dbReference type="EMBL" id="KZ309433">
    <property type="protein sequence ID" value="KAG8238772.1"/>
    <property type="molecule type" value="Genomic_DNA"/>
</dbReference>
<feature type="domain" description="Reverse transcriptase" evidence="2">
    <location>
        <begin position="1"/>
        <end position="211"/>
    </location>
</feature>
<dbReference type="Proteomes" id="UP000792457">
    <property type="component" value="Unassembled WGS sequence"/>
</dbReference>
<protein>
    <recommendedName>
        <fullName evidence="2">Reverse transcriptase domain-containing protein</fullName>
    </recommendedName>
</protein>
<feature type="region of interest" description="Disordered" evidence="1">
    <location>
        <begin position="255"/>
        <end position="274"/>
    </location>
</feature>